<keyword evidence="2" id="KW-1185">Reference proteome</keyword>
<organism evidence="1 2">
    <name type="scientific">Pedobacter westerhofensis</name>
    <dbReference type="NCBI Taxonomy" id="425512"/>
    <lineage>
        <taxon>Bacteria</taxon>
        <taxon>Pseudomonadati</taxon>
        <taxon>Bacteroidota</taxon>
        <taxon>Sphingobacteriia</taxon>
        <taxon>Sphingobacteriales</taxon>
        <taxon>Sphingobacteriaceae</taxon>
        <taxon>Pedobacter</taxon>
    </lineage>
</organism>
<evidence type="ECO:0008006" key="3">
    <source>
        <dbReference type="Google" id="ProtNLM"/>
    </source>
</evidence>
<evidence type="ECO:0000313" key="1">
    <source>
        <dbReference type="EMBL" id="SMO60906.1"/>
    </source>
</evidence>
<dbReference type="PROSITE" id="PS51257">
    <property type="entry name" value="PROKAR_LIPOPROTEIN"/>
    <property type="match status" value="1"/>
</dbReference>
<dbReference type="AlphaFoldDB" id="A0A521CN89"/>
<name>A0A521CN89_9SPHI</name>
<gene>
    <name evidence="1" type="ORF">SAMN06265348_10466</name>
</gene>
<sequence length="159" mass="18351">MTLRLLIVLIPLFFIISCTNDPGKELKSDSTVQRIDLKGTWKLISGTKLSKGLTTHTDYTKNQQMIKIINDTHFAFLKHNLQPDAEGKNNFDAGGGKYELKGDQYTEHLEYYNDRNWEGKSFTFKVYIKKDTLVQTGIEKIESEGIEQTITEKYLRTDH</sequence>
<protein>
    <recommendedName>
        <fullName evidence="3">Lipocalin-like domain-containing protein</fullName>
    </recommendedName>
</protein>
<dbReference type="Proteomes" id="UP000320300">
    <property type="component" value="Unassembled WGS sequence"/>
</dbReference>
<evidence type="ECO:0000313" key="2">
    <source>
        <dbReference type="Proteomes" id="UP000320300"/>
    </source>
</evidence>
<dbReference type="RefSeq" id="WP_246101432.1">
    <property type="nucleotide sequence ID" value="NZ_CBCSJO010000001.1"/>
</dbReference>
<dbReference type="EMBL" id="FXTN01000004">
    <property type="protein sequence ID" value="SMO60906.1"/>
    <property type="molecule type" value="Genomic_DNA"/>
</dbReference>
<reference evidence="1 2" key="1">
    <citation type="submission" date="2017-05" db="EMBL/GenBank/DDBJ databases">
        <authorList>
            <person name="Varghese N."/>
            <person name="Submissions S."/>
        </authorList>
    </citation>
    <scope>NUCLEOTIDE SEQUENCE [LARGE SCALE GENOMIC DNA]</scope>
    <source>
        <strain evidence="1 2">DSM 19036</strain>
    </source>
</reference>
<proteinExistence type="predicted"/>
<accession>A0A521CN89</accession>